<comment type="caution">
    <text evidence="1">The sequence shown here is derived from an EMBL/GenBank/DDBJ whole genome shotgun (WGS) entry which is preliminary data.</text>
</comment>
<dbReference type="PROSITE" id="PS51367">
    <property type="entry name" value="THAUMATIN_2"/>
    <property type="match status" value="1"/>
</dbReference>
<dbReference type="Pfam" id="PF00314">
    <property type="entry name" value="Thaumatin"/>
    <property type="match status" value="1"/>
</dbReference>
<dbReference type="SMART" id="SM00205">
    <property type="entry name" value="THN"/>
    <property type="match status" value="1"/>
</dbReference>
<keyword evidence="2" id="KW-1185">Reference proteome</keyword>
<evidence type="ECO:0000313" key="1">
    <source>
        <dbReference type="EMBL" id="KAK3220310.1"/>
    </source>
</evidence>
<dbReference type="InterPro" id="IPR001938">
    <property type="entry name" value="Thaumatin"/>
</dbReference>
<evidence type="ECO:0008006" key="3">
    <source>
        <dbReference type="Google" id="ProtNLM"/>
    </source>
</evidence>
<protein>
    <recommendedName>
        <fullName evidence="3">Thaumatin-like protein</fullName>
    </recommendedName>
</protein>
<dbReference type="Gene3D" id="2.60.110.10">
    <property type="entry name" value="Thaumatin"/>
    <property type="match status" value="1"/>
</dbReference>
<dbReference type="InterPro" id="IPR037176">
    <property type="entry name" value="Osmotin/thaumatin-like_sf"/>
</dbReference>
<evidence type="ECO:0000313" key="2">
    <source>
        <dbReference type="Proteomes" id="UP001281410"/>
    </source>
</evidence>
<gene>
    <name evidence="1" type="ORF">Dsin_014280</name>
</gene>
<reference evidence="1" key="1">
    <citation type="journal article" date="2023" name="Plant J.">
        <title>Genome sequences and population genomics provide insights into the demographic history, inbreeding, and mutation load of two 'living fossil' tree species of Dipteronia.</title>
        <authorList>
            <person name="Feng Y."/>
            <person name="Comes H.P."/>
            <person name="Chen J."/>
            <person name="Zhu S."/>
            <person name="Lu R."/>
            <person name="Zhang X."/>
            <person name="Li P."/>
            <person name="Qiu J."/>
            <person name="Olsen K.M."/>
            <person name="Qiu Y."/>
        </authorList>
    </citation>
    <scope>NUCLEOTIDE SEQUENCE</scope>
    <source>
        <strain evidence="1">NBL</strain>
    </source>
</reference>
<dbReference type="AlphaFoldDB" id="A0AAE0AMA7"/>
<organism evidence="1 2">
    <name type="scientific">Dipteronia sinensis</name>
    <dbReference type="NCBI Taxonomy" id="43782"/>
    <lineage>
        <taxon>Eukaryota</taxon>
        <taxon>Viridiplantae</taxon>
        <taxon>Streptophyta</taxon>
        <taxon>Embryophyta</taxon>
        <taxon>Tracheophyta</taxon>
        <taxon>Spermatophyta</taxon>
        <taxon>Magnoliopsida</taxon>
        <taxon>eudicotyledons</taxon>
        <taxon>Gunneridae</taxon>
        <taxon>Pentapetalae</taxon>
        <taxon>rosids</taxon>
        <taxon>malvids</taxon>
        <taxon>Sapindales</taxon>
        <taxon>Sapindaceae</taxon>
        <taxon>Hippocastanoideae</taxon>
        <taxon>Acereae</taxon>
        <taxon>Dipteronia</taxon>
    </lineage>
</organism>
<dbReference type="SUPFAM" id="SSF49870">
    <property type="entry name" value="Osmotin, thaumatin-like protein"/>
    <property type="match status" value="1"/>
</dbReference>
<proteinExistence type="predicted"/>
<dbReference type="PANTHER" id="PTHR31048">
    <property type="entry name" value="OS03G0233200 PROTEIN"/>
    <property type="match status" value="1"/>
</dbReference>
<accession>A0AAE0AMA7</accession>
<dbReference type="Proteomes" id="UP001281410">
    <property type="component" value="Unassembled WGS sequence"/>
</dbReference>
<sequence length="185" mass="20627">MLGPLGQLVQSRICHTITEPRGVIGEHDVERPKLPDDMLYSPELRPERRDRKAGLALRADSVEKGGDQRKSIDEHFLLLLSRFDGFNVPLEFRGTSSDCTRVIKCVADINGLCPTELRHSGGCYHPCTVFKNEQFCCNSGNCGLTAYSKSLKDLCPDVYTYPKDDATSMFSCPNGTDYEVVFCPN</sequence>
<dbReference type="EMBL" id="JANJYJ010000004">
    <property type="protein sequence ID" value="KAK3220310.1"/>
    <property type="molecule type" value="Genomic_DNA"/>
</dbReference>
<name>A0AAE0AMA7_9ROSI</name>